<comment type="PTM">
    <text evidence="6">Topaquinone (TPQ) is generated by copper-dependent autoxidation of a specific tyrosyl residue.</text>
</comment>
<evidence type="ECO:0000256" key="4">
    <source>
        <dbReference type="ARBA" id="ARBA00023002"/>
    </source>
</evidence>
<comment type="caution">
    <text evidence="10">The sequence shown here is derived from an EMBL/GenBank/DDBJ whole genome shotgun (WGS) entry which is preliminary data.</text>
</comment>
<keyword evidence="11" id="KW-1185">Reference proteome</keyword>
<keyword evidence="5 6" id="KW-0186">Copper</keyword>
<evidence type="ECO:0000256" key="5">
    <source>
        <dbReference type="ARBA" id="ARBA00023008"/>
    </source>
</evidence>
<feature type="domain" description="Copper amine oxidase catalytic" evidence="7">
    <location>
        <begin position="229"/>
        <end position="635"/>
    </location>
</feature>
<evidence type="ECO:0000256" key="2">
    <source>
        <dbReference type="ARBA" id="ARBA00022723"/>
    </source>
</evidence>
<keyword evidence="3 6" id="KW-0801">TPQ</keyword>
<accession>A0ABS4Z985</accession>
<dbReference type="SUPFAM" id="SSF49998">
    <property type="entry name" value="Amine oxidase catalytic domain"/>
    <property type="match status" value="1"/>
</dbReference>
<dbReference type="InterPro" id="IPR049947">
    <property type="entry name" value="Cu_Am_Ox_Cu-bd"/>
</dbReference>
<dbReference type="Gene3D" id="2.70.98.20">
    <property type="entry name" value="Copper amine oxidase, catalytic domain"/>
    <property type="match status" value="1"/>
</dbReference>
<reference evidence="10 11" key="1">
    <citation type="submission" date="2021-03" db="EMBL/GenBank/DDBJ databases">
        <title>Sequencing the genomes of 1000 actinobacteria strains.</title>
        <authorList>
            <person name="Klenk H.-P."/>
        </authorList>
    </citation>
    <scope>NUCLEOTIDE SEQUENCE [LARGE SCALE GENOMIC DNA]</scope>
    <source>
        <strain evidence="10 11">DSM 12936</strain>
    </source>
</reference>
<dbReference type="InterPro" id="IPR015798">
    <property type="entry name" value="Cu_amine_oxidase_C"/>
</dbReference>
<dbReference type="SUPFAM" id="SSF54416">
    <property type="entry name" value="Amine oxidase N-terminal region"/>
    <property type="match status" value="2"/>
</dbReference>
<dbReference type="InterPro" id="IPR015800">
    <property type="entry name" value="Cu_amine_oxidase_N2"/>
</dbReference>
<proteinExistence type="inferred from homology"/>
<evidence type="ECO:0000256" key="1">
    <source>
        <dbReference type="ARBA" id="ARBA00007983"/>
    </source>
</evidence>
<dbReference type="GO" id="GO:0008131">
    <property type="term" value="F:primary methylamine oxidase activity"/>
    <property type="evidence" value="ECO:0007669"/>
    <property type="project" value="UniProtKB-EC"/>
</dbReference>
<feature type="domain" description="Copper amine oxidase N2-terminal" evidence="8">
    <location>
        <begin position="10"/>
        <end position="88"/>
    </location>
</feature>
<dbReference type="InterPro" id="IPR015802">
    <property type="entry name" value="Cu_amine_oxidase_N3"/>
</dbReference>
<dbReference type="InterPro" id="IPR000269">
    <property type="entry name" value="Cu_amine_oxidase"/>
</dbReference>
<keyword evidence="4 6" id="KW-0560">Oxidoreductase</keyword>
<dbReference type="Pfam" id="PF02728">
    <property type="entry name" value="Cu_amine_oxidN3"/>
    <property type="match status" value="1"/>
</dbReference>
<dbReference type="Proteomes" id="UP000758168">
    <property type="component" value="Unassembled WGS sequence"/>
</dbReference>
<evidence type="ECO:0000256" key="3">
    <source>
        <dbReference type="ARBA" id="ARBA00022772"/>
    </source>
</evidence>
<dbReference type="PANTHER" id="PTHR10638">
    <property type="entry name" value="COPPER AMINE OXIDASE"/>
    <property type="match status" value="1"/>
</dbReference>
<evidence type="ECO:0000256" key="6">
    <source>
        <dbReference type="RuleBase" id="RU000672"/>
    </source>
</evidence>
<dbReference type="RefSeq" id="WP_210055654.1">
    <property type="nucleotide sequence ID" value="NZ_BAAAMH010000005.1"/>
</dbReference>
<evidence type="ECO:0000259" key="9">
    <source>
        <dbReference type="Pfam" id="PF02728"/>
    </source>
</evidence>
<evidence type="ECO:0000259" key="8">
    <source>
        <dbReference type="Pfam" id="PF02727"/>
    </source>
</evidence>
<dbReference type="Pfam" id="PF01179">
    <property type="entry name" value="Cu_amine_oxid"/>
    <property type="match status" value="1"/>
</dbReference>
<dbReference type="PANTHER" id="PTHR10638:SF41">
    <property type="entry name" value="AMINE OXIDASE"/>
    <property type="match status" value="1"/>
</dbReference>
<evidence type="ECO:0000313" key="10">
    <source>
        <dbReference type="EMBL" id="MBP2417305.1"/>
    </source>
</evidence>
<dbReference type="InterPro" id="IPR016182">
    <property type="entry name" value="Cu_amine_oxidase_N-reg"/>
</dbReference>
<dbReference type="NCBIfam" id="NF008559">
    <property type="entry name" value="PRK11504.1"/>
    <property type="match status" value="1"/>
</dbReference>
<evidence type="ECO:0000259" key="7">
    <source>
        <dbReference type="Pfam" id="PF01179"/>
    </source>
</evidence>
<name>A0ABS4Z985_9ACTN</name>
<feature type="domain" description="Copper amine oxidase N3-terminal" evidence="9">
    <location>
        <begin position="101"/>
        <end position="197"/>
    </location>
</feature>
<keyword evidence="2 6" id="KW-0479">Metal-binding</keyword>
<organism evidence="10 11">
    <name type="scientific">Microlunatus capsulatus</name>
    <dbReference type="NCBI Taxonomy" id="99117"/>
    <lineage>
        <taxon>Bacteria</taxon>
        <taxon>Bacillati</taxon>
        <taxon>Actinomycetota</taxon>
        <taxon>Actinomycetes</taxon>
        <taxon>Propionibacteriales</taxon>
        <taxon>Propionibacteriaceae</taxon>
        <taxon>Microlunatus</taxon>
    </lineage>
</organism>
<evidence type="ECO:0000313" key="11">
    <source>
        <dbReference type="Proteomes" id="UP000758168"/>
    </source>
</evidence>
<dbReference type="Pfam" id="PF02727">
    <property type="entry name" value="Cu_amine_oxidN2"/>
    <property type="match status" value="1"/>
</dbReference>
<dbReference type="EC" id="1.4.3.-" evidence="6"/>
<dbReference type="InterPro" id="IPR036460">
    <property type="entry name" value="Cu_amine_oxidase_C_sf"/>
</dbReference>
<comment type="cofactor">
    <cofactor evidence="6">
        <name>Cu cation</name>
        <dbReference type="ChEBI" id="CHEBI:23378"/>
    </cofactor>
    <text evidence="6">Contains 1 topaquinone per subunit.</text>
</comment>
<sequence length="652" mass="72056">MSGGTTPTAHPLDPVTAAEIDVVREVLARERRVGAGWRYTGVEAVEPSKAALEQFRRTGTVPPRLAQAVVLDRAANAVFRARVDLGAGALTSFTHVPDVQPNVTLDEWEEANAVLVAHPDVRAALARRGITDLSLVFMDTWTYGASFVPPAHAGRRVGWSDTWVRASPGANPYAGPVNGLHCVIDLNAMELLEIEDVAVPERPAVMGEYVPRLVPEALQGGRPPRRPLEISQPEGVSFTVEGQLVRWQNWSFRVGFNVREGMTLHDVRYADAYAPGGPCDRSVAHKLSFAEMVVPYRDPGPDHVRRTAFDIGEWGLGFLTQSLELGCDCLGEIRYLDATVHDSTGTPRVIRDAICLHEEDNGVLWKHVDADSGAEVRRMRRFVVSFHVTVANYEYLVYWRFHEDGSIECEVRATGIMVVTHLAEDAAAPYGVLVDQRTYAPHHQHFIVARLDLDVDGPDNTVQMTETRAVPMGPDNPHGIAVAQHTEALRTEQEGRQDYRWESQRAWKVVNPHVLNGLGTPVAYKLVPGAALPTFFDPASPVFGRAQVIGHTLWVTPEHPDERWPAGEFVTQSRVGEGLPRWTAADRSIEDTDVVLWYTFGIHHVARPEDWPVMPVDVVSFWLKPVGFFDRNPALDVEPSGDHCAPSGGHTA</sequence>
<dbReference type="EMBL" id="JAGIOB010000001">
    <property type="protein sequence ID" value="MBP2417305.1"/>
    <property type="molecule type" value="Genomic_DNA"/>
</dbReference>
<dbReference type="Gene3D" id="3.10.450.40">
    <property type="match status" value="2"/>
</dbReference>
<protein>
    <recommendedName>
        <fullName evidence="6">Amine oxidase</fullName>
        <ecNumber evidence="6">1.4.3.-</ecNumber>
    </recommendedName>
</protein>
<dbReference type="PROSITE" id="PS01165">
    <property type="entry name" value="COPPER_AMINE_OXID_2"/>
    <property type="match status" value="1"/>
</dbReference>
<comment type="similarity">
    <text evidence="1 6">Belongs to the copper/topaquinone oxidase family.</text>
</comment>
<gene>
    <name evidence="10" type="ORF">JOF54_002227</name>
</gene>